<dbReference type="EMBL" id="JANVFS010000012">
    <property type="protein sequence ID" value="KAJ4484353.1"/>
    <property type="molecule type" value="Genomic_DNA"/>
</dbReference>
<evidence type="ECO:0000313" key="3">
    <source>
        <dbReference type="Proteomes" id="UP001150238"/>
    </source>
</evidence>
<organism evidence="2 3">
    <name type="scientific">Lentinula lateritia</name>
    <dbReference type="NCBI Taxonomy" id="40482"/>
    <lineage>
        <taxon>Eukaryota</taxon>
        <taxon>Fungi</taxon>
        <taxon>Dikarya</taxon>
        <taxon>Basidiomycota</taxon>
        <taxon>Agaricomycotina</taxon>
        <taxon>Agaricomycetes</taxon>
        <taxon>Agaricomycetidae</taxon>
        <taxon>Agaricales</taxon>
        <taxon>Marasmiineae</taxon>
        <taxon>Omphalotaceae</taxon>
        <taxon>Lentinula</taxon>
    </lineage>
</organism>
<sequence length="67" mass="7361">MHTRASGLDQPQLSIAQGKVSFSGQVQDLQQFWGPDSIHNPHPRRNEGGQQTRDVLKSCGTSPLFST</sequence>
<feature type="compositionally biased region" description="Polar residues" evidence="1">
    <location>
        <begin position="48"/>
        <end position="67"/>
    </location>
</feature>
<evidence type="ECO:0000256" key="1">
    <source>
        <dbReference type="SAM" id="MobiDB-lite"/>
    </source>
</evidence>
<dbReference type="AlphaFoldDB" id="A0A9W9AL62"/>
<evidence type="ECO:0000313" key="2">
    <source>
        <dbReference type="EMBL" id="KAJ4484353.1"/>
    </source>
</evidence>
<proteinExistence type="predicted"/>
<protein>
    <submittedName>
        <fullName evidence="2">Uncharacterized protein</fullName>
    </submittedName>
</protein>
<comment type="caution">
    <text evidence="2">The sequence shown here is derived from an EMBL/GenBank/DDBJ whole genome shotgun (WGS) entry which is preliminary data.</text>
</comment>
<name>A0A9W9AL62_9AGAR</name>
<dbReference type="Proteomes" id="UP001150238">
    <property type="component" value="Unassembled WGS sequence"/>
</dbReference>
<feature type="region of interest" description="Disordered" evidence="1">
    <location>
        <begin position="32"/>
        <end position="67"/>
    </location>
</feature>
<gene>
    <name evidence="2" type="ORF">C8J55DRAFT_510373</name>
</gene>
<reference evidence="2" key="1">
    <citation type="submission" date="2022-08" db="EMBL/GenBank/DDBJ databases">
        <authorList>
            <consortium name="DOE Joint Genome Institute"/>
            <person name="Min B."/>
            <person name="Riley R."/>
            <person name="Sierra-Patev S."/>
            <person name="Naranjo-Ortiz M."/>
            <person name="Looney B."/>
            <person name="Konkel Z."/>
            <person name="Slot J.C."/>
            <person name="Sakamoto Y."/>
            <person name="Steenwyk J.L."/>
            <person name="Rokas A."/>
            <person name="Carro J."/>
            <person name="Camarero S."/>
            <person name="Ferreira P."/>
            <person name="Molpeceres G."/>
            <person name="Ruiz-Duenas F.J."/>
            <person name="Serrano A."/>
            <person name="Henrissat B."/>
            <person name="Drula E."/>
            <person name="Hughes K.W."/>
            <person name="Mata J.L."/>
            <person name="Ishikawa N.K."/>
            <person name="Vargas-Isla R."/>
            <person name="Ushijima S."/>
            <person name="Smith C.A."/>
            <person name="Ahrendt S."/>
            <person name="Andreopoulos W."/>
            <person name="He G."/>
            <person name="Labutti K."/>
            <person name="Lipzen A."/>
            <person name="Ng V."/>
            <person name="Sandor L."/>
            <person name="Barry K."/>
            <person name="Martinez A.T."/>
            <person name="Xiao Y."/>
            <person name="Gibbons J.G."/>
            <person name="Terashima K."/>
            <person name="Hibbett D.S."/>
            <person name="Grigoriev I.V."/>
        </authorList>
    </citation>
    <scope>NUCLEOTIDE SEQUENCE</scope>
    <source>
        <strain evidence="2">Sp2 HRB7682 ss15</strain>
    </source>
</reference>
<accession>A0A9W9AL62</accession>
<reference evidence="2" key="2">
    <citation type="journal article" date="2023" name="Proc. Natl. Acad. Sci. U.S.A.">
        <title>A global phylogenomic analysis of the shiitake genus Lentinula.</title>
        <authorList>
            <person name="Sierra-Patev S."/>
            <person name="Min B."/>
            <person name="Naranjo-Ortiz M."/>
            <person name="Looney B."/>
            <person name="Konkel Z."/>
            <person name="Slot J.C."/>
            <person name="Sakamoto Y."/>
            <person name="Steenwyk J.L."/>
            <person name="Rokas A."/>
            <person name="Carro J."/>
            <person name="Camarero S."/>
            <person name="Ferreira P."/>
            <person name="Molpeceres G."/>
            <person name="Ruiz-Duenas F.J."/>
            <person name="Serrano A."/>
            <person name="Henrissat B."/>
            <person name="Drula E."/>
            <person name="Hughes K.W."/>
            <person name="Mata J.L."/>
            <person name="Ishikawa N.K."/>
            <person name="Vargas-Isla R."/>
            <person name="Ushijima S."/>
            <person name="Smith C.A."/>
            <person name="Donoghue J."/>
            <person name="Ahrendt S."/>
            <person name="Andreopoulos W."/>
            <person name="He G."/>
            <person name="LaButti K."/>
            <person name="Lipzen A."/>
            <person name="Ng V."/>
            <person name="Riley R."/>
            <person name="Sandor L."/>
            <person name="Barry K."/>
            <person name="Martinez A.T."/>
            <person name="Xiao Y."/>
            <person name="Gibbons J.G."/>
            <person name="Terashima K."/>
            <person name="Grigoriev I.V."/>
            <person name="Hibbett D."/>
        </authorList>
    </citation>
    <scope>NUCLEOTIDE SEQUENCE</scope>
    <source>
        <strain evidence="2">Sp2 HRB7682 ss15</strain>
    </source>
</reference>